<evidence type="ECO:0000313" key="11">
    <source>
        <dbReference type="Proteomes" id="UP000032534"/>
    </source>
</evidence>
<dbReference type="HAMAP" id="MF_00152">
    <property type="entry name" value="Nfo"/>
    <property type="match status" value="1"/>
</dbReference>
<keyword evidence="11" id="KW-1185">Reference proteome</keyword>
<comment type="caution">
    <text evidence="10">The sequence shown here is derived from an EMBL/GenBank/DDBJ whole genome shotgun (WGS) entry which is preliminary data.</text>
</comment>
<evidence type="ECO:0000256" key="3">
    <source>
        <dbReference type="ARBA" id="ARBA00022723"/>
    </source>
</evidence>
<protein>
    <recommendedName>
        <fullName evidence="8">Probable endonuclease 4</fullName>
        <ecNumber evidence="8">3.1.21.2</ecNumber>
    </recommendedName>
    <alternativeName>
        <fullName evidence="8">Endodeoxyribonuclease IV</fullName>
    </alternativeName>
    <alternativeName>
        <fullName evidence="8">Endonuclease IV</fullName>
    </alternativeName>
</protein>
<comment type="function">
    <text evidence="8">Endonuclease IV plays a role in DNA repair. It cleaves phosphodiester bonds at apurinic or apyrimidinic (AP) sites, generating a 3'-hydroxyl group and a 5'-terminal sugar phosphate.</text>
</comment>
<sequence>MLKIGSHVSFSDKGLLSATKEASSYGSSSFMIYTGAPQNTRRKPMESMYLEEGKQLMAEKGMDDIVVHAPYIINLGSYKENTYELAVSFLQEEIRRTHAIGVKNIVLHPGAFTDKDAEYGIQRIADGLNEVLNGVKETDVNIALETMAGKGTEMGRSFEEIASIIDKVEHNGRLTVCMDTCHIHDAGYDIVNDLDGVLEQFDRIVGLDRIAVVHVNDSKNAVGAHKDRHTPIGSGWIGYQTIHNVVHHEALQGRPFILETPWIGKEAKTQRPMYEVEIALLRGNMKERFGDEFLGQVEQLNSFFKKQDVDVRKFVLDTWTLLKNDAKAKKADPREPLERLYDMITEAALFPELSEEHINHRLIAWFAGSHLPVTV</sequence>
<dbReference type="GO" id="GO:0008833">
    <property type="term" value="F:deoxyribonuclease IV (phage-T4-induced) activity"/>
    <property type="evidence" value="ECO:0007669"/>
    <property type="project" value="UniProtKB-UniRule"/>
</dbReference>
<keyword evidence="5 8" id="KW-0378">Hydrolase</keyword>
<dbReference type="PANTHER" id="PTHR21445">
    <property type="entry name" value="ENDONUCLEASE IV ENDODEOXYRIBONUCLEASE IV"/>
    <property type="match status" value="1"/>
</dbReference>
<dbReference type="NCBIfam" id="NF002196">
    <property type="entry name" value="PRK01060.1-1"/>
    <property type="match status" value="1"/>
</dbReference>
<comment type="similarity">
    <text evidence="1 8">Belongs to the AP endonuclease 2 family.</text>
</comment>
<evidence type="ECO:0000259" key="9">
    <source>
        <dbReference type="Pfam" id="PF01261"/>
    </source>
</evidence>
<dbReference type="NCBIfam" id="TIGR00587">
    <property type="entry name" value="nfo"/>
    <property type="match status" value="1"/>
</dbReference>
<keyword evidence="6 8" id="KW-0862">Zinc</keyword>
<accession>A0A0D7X6T0</accession>
<feature type="binding site" evidence="8">
    <location>
        <position position="145"/>
    </location>
    <ligand>
        <name>Zn(2+)</name>
        <dbReference type="ChEBI" id="CHEBI:29105"/>
        <label>1</label>
    </ligand>
</feature>
<feature type="binding site" evidence="8">
    <location>
        <position position="108"/>
    </location>
    <ligand>
        <name>Zn(2+)</name>
        <dbReference type="ChEBI" id="CHEBI:29105"/>
        <label>1</label>
    </ligand>
</feature>
<evidence type="ECO:0000256" key="5">
    <source>
        <dbReference type="ARBA" id="ARBA00022801"/>
    </source>
</evidence>
<comment type="catalytic activity">
    <reaction evidence="8">
        <text>Endonucleolytic cleavage to 5'-phosphooligonucleotide end-products.</text>
        <dbReference type="EC" id="3.1.21.2"/>
    </reaction>
</comment>
<proteinExistence type="inferred from homology"/>
<dbReference type="PATRIC" id="fig|159743.3.peg.606"/>
<dbReference type="GO" id="GO:0003677">
    <property type="term" value="F:DNA binding"/>
    <property type="evidence" value="ECO:0007669"/>
    <property type="project" value="InterPro"/>
</dbReference>
<dbReference type="GO" id="GO:0003906">
    <property type="term" value="F:DNA-(apurinic or apyrimidinic site) endonuclease activity"/>
    <property type="evidence" value="ECO:0007669"/>
    <property type="project" value="TreeGrafter"/>
</dbReference>
<feature type="binding site" evidence="8">
    <location>
        <position position="182"/>
    </location>
    <ligand>
        <name>Zn(2+)</name>
        <dbReference type="ChEBI" id="CHEBI:29105"/>
        <label>3</label>
    </ligand>
</feature>
<keyword evidence="4 8" id="KW-0227">DNA damage</keyword>
<dbReference type="Proteomes" id="UP000032534">
    <property type="component" value="Unassembled WGS sequence"/>
</dbReference>
<feature type="binding site" evidence="8">
    <location>
        <position position="179"/>
    </location>
    <ligand>
        <name>Zn(2+)</name>
        <dbReference type="ChEBI" id="CHEBI:29105"/>
        <label>2</label>
    </ligand>
</feature>
<comment type="cofactor">
    <cofactor evidence="8">
        <name>Zn(2+)</name>
        <dbReference type="ChEBI" id="CHEBI:29105"/>
    </cofactor>
    <text evidence="8">Binds 3 Zn(2+) ions.</text>
</comment>
<dbReference type="PROSITE" id="PS00729">
    <property type="entry name" value="AP_NUCLEASE_F2_1"/>
    <property type="match status" value="1"/>
</dbReference>
<evidence type="ECO:0000256" key="7">
    <source>
        <dbReference type="ARBA" id="ARBA00023204"/>
    </source>
</evidence>
<evidence type="ECO:0000256" key="8">
    <source>
        <dbReference type="HAMAP-Rule" id="MF_00152"/>
    </source>
</evidence>
<dbReference type="SUPFAM" id="SSF51658">
    <property type="entry name" value="Xylose isomerase-like"/>
    <property type="match status" value="1"/>
</dbReference>
<dbReference type="CDD" id="cd00019">
    <property type="entry name" value="AP2Ec"/>
    <property type="match status" value="1"/>
</dbReference>
<dbReference type="RefSeq" id="WP_044644693.1">
    <property type="nucleotide sequence ID" value="NZ_JTHP01000003.1"/>
</dbReference>
<dbReference type="GO" id="GO:0008081">
    <property type="term" value="F:phosphoric diester hydrolase activity"/>
    <property type="evidence" value="ECO:0007669"/>
    <property type="project" value="TreeGrafter"/>
</dbReference>
<feature type="binding site" evidence="8">
    <location>
        <position position="214"/>
    </location>
    <ligand>
        <name>Zn(2+)</name>
        <dbReference type="ChEBI" id="CHEBI:29105"/>
        <label>2</label>
    </ligand>
</feature>
<dbReference type="PROSITE" id="PS00731">
    <property type="entry name" value="AP_NUCLEASE_F2_3"/>
    <property type="match status" value="1"/>
</dbReference>
<dbReference type="InterPro" id="IPR018246">
    <property type="entry name" value="AP_endonuc_F2_Zn_BS"/>
</dbReference>
<evidence type="ECO:0000256" key="1">
    <source>
        <dbReference type="ARBA" id="ARBA00005340"/>
    </source>
</evidence>
<keyword evidence="2 8" id="KW-0540">Nuclease</keyword>
<dbReference type="InterPro" id="IPR001719">
    <property type="entry name" value="AP_endonuc_2"/>
</dbReference>
<evidence type="ECO:0000256" key="2">
    <source>
        <dbReference type="ARBA" id="ARBA00022722"/>
    </source>
</evidence>
<dbReference type="EC" id="3.1.21.2" evidence="8"/>
<name>A0A0D7X6T0_9BACL</name>
<dbReference type="InterPro" id="IPR013022">
    <property type="entry name" value="Xyl_isomerase-like_TIM-brl"/>
</dbReference>
<dbReference type="SMART" id="SM00518">
    <property type="entry name" value="AP2Ec"/>
    <property type="match status" value="1"/>
</dbReference>
<feature type="domain" description="Xylose isomerase-like TIM barrel" evidence="9">
    <location>
        <begin position="21"/>
        <end position="269"/>
    </location>
</feature>
<feature type="binding site" evidence="8">
    <location>
        <position position="229"/>
    </location>
    <ligand>
        <name>Zn(2+)</name>
        <dbReference type="ChEBI" id="CHEBI:29105"/>
        <label>3</label>
    </ligand>
</feature>
<feature type="binding site" evidence="8">
    <location>
        <position position="145"/>
    </location>
    <ligand>
        <name>Zn(2+)</name>
        <dbReference type="ChEBI" id="CHEBI:29105"/>
        <label>2</label>
    </ligand>
</feature>
<dbReference type="AlphaFoldDB" id="A0A0D7X6T0"/>
<feature type="binding site" evidence="8">
    <location>
        <position position="68"/>
    </location>
    <ligand>
        <name>Zn(2+)</name>
        <dbReference type="ChEBI" id="CHEBI:29105"/>
        <label>1</label>
    </ligand>
</feature>
<evidence type="ECO:0000313" key="10">
    <source>
        <dbReference type="EMBL" id="KJD47106.1"/>
    </source>
</evidence>
<keyword evidence="7 8" id="KW-0234">DNA repair</keyword>
<keyword evidence="8" id="KW-0255">Endonuclease</keyword>
<dbReference type="InterPro" id="IPR036237">
    <property type="entry name" value="Xyl_isomerase-like_sf"/>
</dbReference>
<feature type="binding site" evidence="8">
    <location>
        <position position="227"/>
    </location>
    <ligand>
        <name>Zn(2+)</name>
        <dbReference type="ChEBI" id="CHEBI:29105"/>
        <label>3</label>
    </ligand>
</feature>
<dbReference type="PROSITE" id="PS51432">
    <property type="entry name" value="AP_NUCLEASE_F2_4"/>
    <property type="match status" value="1"/>
</dbReference>
<feature type="binding site" evidence="8">
    <location>
        <position position="259"/>
    </location>
    <ligand>
        <name>Zn(2+)</name>
        <dbReference type="ChEBI" id="CHEBI:29105"/>
        <label>2</label>
    </ligand>
</feature>
<reference evidence="10 11" key="1">
    <citation type="submission" date="2014-11" db="EMBL/GenBank/DDBJ databases">
        <title>Draft Genome Sequences of Paenibacillus polymyxa NRRL B-30509 and Paenibacillus terrae NRRL B-30644, Strains from a Poultry Environment that Produce Tridecaptin A and Paenicidins.</title>
        <authorList>
            <person name="van Belkum M.J."/>
            <person name="Lohans C.T."/>
            <person name="Vederas J.C."/>
        </authorList>
    </citation>
    <scope>NUCLEOTIDE SEQUENCE [LARGE SCALE GENOMIC DNA]</scope>
    <source>
        <strain evidence="10 11">NRRL B-30644</strain>
    </source>
</reference>
<dbReference type="PANTHER" id="PTHR21445:SF0">
    <property type="entry name" value="APURINIC-APYRIMIDINIC ENDONUCLEASE"/>
    <property type="match status" value="1"/>
</dbReference>
<dbReference type="OrthoDB" id="9805666at2"/>
<evidence type="ECO:0000256" key="4">
    <source>
        <dbReference type="ARBA" id="ARBA00022763"/>
    </source>
</evidence>
<dbReference type="FunFam" id="3.20.20.150:FF:000001">
    <property type="entry name" value="Probable endonuclease 4"/>
    <property type="match status" value="1"/>
</dbReference>
<dbReference type="GO" id="GO:0008270">
    <property type="term" value="F:zinc ion binding"/>
    <property type="evidence" value="ECO:0007669"/>
    <property type="project" value="UniProtKB-UniRule"/>
</dbReference>
<keyword evidence="3 8" id="KW-0479">Metal-binding</keyword>
<organism evidence="10 11">
    <name type="scientific">Paenibacillus terrae</name>
    <dbReference type="NCBI Taxonomy" id="159743"/>
    <lineage>
        <taxon>Bacteria</taxon>
        <taxon>Bacillati</taxon>
        <taxon>Bacillota</taxon>
        <taxon>Bacilli</taxon>
        <taxon>Bacillales</taxon>
        <taxon>Paenibacillaceae</taxon>
        <taxon>Paenibacillus</taxon>
    </lineage>
</organism>
<dbReference type="EMBL" id="JTHP01000003">
    <property type="protein sequence ID" value="KJD47106.1"/>
    <property type="molecule type" value="Genomic_DNA"/>
</dbReference>
<gene>
    <name evidence="8" type="primary">nfo</name>
    <name evidence="10" type="ORF">QD47_02830</name>
</gene>
<dbReference type="GO" id="GO:0006284">
    <property type="term" value="P:base-excision repair"/>
    <property type="evidence" value="ECO:0007669"/>
    <property type="project" value="TreeGrafter"/>
</dbReference>
<dbReference type="Pfam" id="PF01261">
    <property type="entry name" value="AP_endonuc_2"/>
    <property type="match status" value="1"/>
</dbReference>
<dbReference type="Gene3D" id="3.20.20.150">
    <property type="entry name" value="Divalent-metal-dependent TIM barrel enzymes"/>
    <property type="match status" value="1"/>
</dbReference>
<evidence type="ECO:0000256" key="6">
    <source>
        <dbReference type="ARBA" id="ARBA00022833"/>
    </source>
</evidence>